<reference evidence="1" key="1">
    <citation type="submission" date="2018-09" db="EMBL/GenBank/DDBJ databases">
        <authorList>
            <consortium name="PulseNet: The National Subtyping Network for Foodborne Disease Surveillance"/>
            <person name="Tarr C.L."/>
            <person name="Trees E."/>
            <person name="Katz L.S."/>
            <person name="Carleton-Romer H.A."/>
            <person name="Stroika S."/>
            <person name="Kucerova Z."/>
            <person name="Roache K.F."/>
            <person name="Sabol A.L."/>
            <person name="Besser J."/>
            <person name="Gerner-Smidt P."/>
        </authorList>
    </citation>
    <scope>NUCLEOTIDE SEQUENCE</scope>
    <source>
        <strain evidence="1">PNUSAS051318</strain>
    </source>
</reference>
<comment type="caution">
    <text evidence="1">The sequence shown here is derived from an EMBL/GenBank/DDBJ whole genome shotgun (WGS) entry which is preliminary data.</text>
</comment>
<protein>
    <submittedName>
        <fullName evidence="1">Uncharacterized protein</fullName>
    </submittedName>
</protein>
<dbReference type="AlphaFoldDB" id="A0A5U1RDM9"/>
<accession>A0A5U1RDM9</accession>
<sequence>MATGTGVTLTATPQGEGDDTDSHYWKYSLLPDTASYATQAIRYNTVTVEVNGARIGTEYHAAWSPDVVLESDDTLPYTLDEVRGIIDTCQDPILVLPQNGHANELVYTSVPASTRLKCGVDTATGLSPNITMRNVGEPTEATVNVAVAKDGRGVFQSPGALFTKNGGAAQRTFEASSVVRLNVTTSGGVPGPNNTRIVKGNPHYPFMNTQVEGHPAAALQFNTGIALSSTSPSPQPGDGYWASGGVANCILRACR</sequence>
<name>A0A5U1RDM9_SALER</name>
<gene>
    <name evidence="1" type="ORF">D3S21_24560</name>
</gene>
<organism evidence="1">
    <name type="scientific">Salmonella enterica</name>
    <name type="common">Salmonella choleraesuis</name>
    <dbReference type="NCBI Taxonomy" id="28901"/>
    <lineage>
        <taxon>Bacteria</taxon>
        <taxon>Pseudomonadati</taxon>
        <taxon>Pseudomonadota</taxon>
        <taxon>Gammaproteobacteria</taxon>
        <taxon>Enterobacterales</taxon>
        <taxon>Enterobacteriaceae</taxon>
        <taxon>Salmonella</taxon>
    </lineage>
</organism>
<dbReference type="EMBL" id="AAGJRW010000036">
    <property type="protein sequence ID" value="EBO8105954.1"/>
    <property type="molecule type" value="Genomic_DNA"/>
</dbReference>
<evidence type="ECO:0000313" key="1">
    <source>
        <dbReference type="EMBL" id="EBO8105954.1"/>
    </source>
</evidence>
<proteinExistence type="predicted"/>